<comment type="caution">
    <text evidence="2">The sequence shown here is derived from an EMBL/GenBank/DDBJ whole genome shotgun (WGS) entry which is preliminary data.</text>
</comment>
<dbReference type="InterPro" id="IPR039447">
    <property type="entry name" value="UreH-like_TM_dom"/>
</dbReference>
<dbReference type="AlphaFoldDB" id="A0A3N6LV38"/>
<dbReference type="PANTHER" id="PTHR42208:SF1">
    <property type="entry name" value="HEAVY METAL TRANSPORTER"/>
    <property type="match status" value="1"/>
</dbReference>
<name>A0A3N6LV38_NATCH</name>
<dbReference type="RefSeq" id="WP_124195962.1">
    <property type="nucleotide sequence ID" value="NZ_REGA01000010.1"/>
</dbReference>
<dbReference type="EMBL" id="REGA01000010">
    <property type="protein sequence ID" value="RQG94203.1"/>
    <property type="molecule type" value="Genomic_DNA"/>
</dbReference>
<sequence>MSVEPAATIPAGIVLERQLGSIVANRGFRGPSFDAVSWFFPGKLWTPTILSTCYDPALDPTAIEPVSVVVFGLIGLLGGAHCLGMCGPLVSTYSDRLRARRDGGSRRAELTVGMVRQHALFNLGRATSYAILGGVFGAAGAVMFVTPRAVTAVATDVHSIAGILVGTIIVAMGVHYLVGRGLLGGSISLPLIGPLFGRVHRWLLGNVDAWVGNYRIVGLGAVHGLLPCPLLYPAFLYAFVRGSPLEGVVALGVLGLGTIPSMFLYGTLFQSLSPATRAKLHRVLGVAFVVLGYVPLQHGLATLGVPLPSVPLPHYQPL</sequence>
<evidence type="ECO:0000259" key="1">
    <source>
        <dbReference type="Pfam" id="PF13386"/>
    </source>
</evidence>
<gene>
    <name evidence="2" type="ORF">EA473_12570</name>
</gene>
<keyword evidence="3" id="KW-1185">Reference proteome</keyword>
<dbReference type="Proteomes" id="UP000282323">
    <property type="component" value="Unassembled WGS sequence"/>
</dbReference>
<dbReference type="OrthoDB" id="162718at2157"/>
<reference evidence="2 3" key="1">
    <citation type="submission" date="2018-10" db="EMBL/GenBank/DDBJ databases">
        <title>Natrarchaeobius chitinivorans gen. nov., sp. nov., and Natrarchaeobius haloalkaliphilus sp. nov., alkaliphilic, chitin-utilizing haloarchaea from hypersaline alkaline lakes.</title>
        <authorList>
            <person name="Sorokin D.Y."/>
            <person name="Elcheninov A.G."/>
            <person name="Kostrikina N.A."/>
            <person name="Bale N.J."/>
            <person name="Sinninghe Damste J.S."/>
            <person name="Khijniak T.V."/>
            <person name="Kublanov I.V."/>
            <person name="Toshchakov S.V."/>
        </authorList>
    </citation>
    <scope>NUCLEOTIDE SEQUENCE [LARGE SCALE GENOMIC DNA]</scope>
    <source>
        <strain evidence="2 3">AArcht4T</strain>
    </source>
</reference>
<dbReference type="PANTHER" id="PTHR42208">
    <property type="entry name" value="HEAVY METAL TRANSPORTER-RELATED"/>
    <property type="match status" value="1"/>
</dbReference>
<accession>A0A3N6LV38</accession>
<dbReference type="Pfam" id="PF13386">
    <property type="entry name" value="DsbD_2"/>
    <property type="match status" value="1"/>
</dbReference>
<proteinExistence type="predicted"/>
<evidence type="ECO:0000313" key="3">
    <source>
        <dbReference type="Proteomes" id="UP000282323"/>
    </source>
</evidence>
<evidence type="ECO:0000313" key="2">
    <source>
        <dbReference type="EMBL" id="RQG94203.1"/>
    </source>
</evidence>
<organism evidence="2 3">
    <name type="scientific">Natrarchaeobius chitinivorans</name>
    <dbReference type="NCBI Taxonomy" id="1679083"/>
    <lineage>
        <taxon>Archaea</taxon>
        <taxon>Methanobacteriati</taxon>
        <taxon>Methanobacteriota</taxon>
        <taxon>Stenosarchaea group</taxon>
        <taxon>Halobacteria</taxon>
        <taxon>Halobacteriales</taxon>
        <taxon>Natrialbaceae</taxon>
        <taxon>Natrarchaeobius</taxon>
    </lineage>
</organism>
<protein>
    <submittedName>
        <fullName evidence="2">Sulfite exporter TauE/SafE family protein</fullName>
    </submittedName>
</protein>
<feature type="domain" description="Urease accessory protein UreH-like transmembrane" evidence="1">
    <location>
        <begin position="73"/>
        <end position="293"/>
    </location>
</feature>